<proteinExistence type="predicted"/>
<gene>
    <name evidence="2" type="ORF">FB382_001141</name>
</gene>
<sequence length="310" mass="34498">MLSRIAESMFWIGRYVERAEDTARILDVQTQLVLEDATIEEESTCRALLSIMGVEGEPEQTPDLGLVLDMLAYDPSSPVSMAAALGAARESARRARETLSVPMWEAINTTYRAIPSGHFHTMRAPAIFQWVRERAALINGTADATMTRDEGWHFLVLGRCVERTDMTSRLVATAAMSANTGAPWTSTLRACGAYEAFLRTYRGLETERGAAEFLLLDRLFPRSVVFALSRAEQCLDNLESAGQRAGFQNEAQRLLGRMRAELEYRSLSDVMADLPNEMERLQRTCALATEAVTRRYFAGAEALTWQGVLA</sequence>
<organism evidence="2 3">
    <name type="scientific">Nocardioides ginsengisegetis</name>
    <dbReference type="NCBI Taxonomy" id="661491"/>
    <lineage>
        <taxon>Bacteria</taxon>
        <taxon>Bacillati</taxon>
        <taxon>Actinomycetota</taxon>
        <taxon>Actinomycetes</taxon>
        <taxon>Propionibacteriales</taxon>
        <taxon>Nocardioidaceae</taxon>
        <taxon>Nocardioides</taxon>
    </lineage>
</organism>
<reference evidence="2 3" key="1">
    <citation type="submission" date="2020-07" db="EMBL/GenBank/DDBJ databases">
        <title>Sequencing the genomes of 1000 actinobacteria strains.</title>
        <authorList>
            <person name="Klenk H.-P."/>
        </authorList>
    </citation>
    <scope>NUCLEOTIDE SEQUENCE [LARGE SCALE GENOMIC DNA]</scope>
    <source>
        <strain evidence="2 3">DSM 21349</strain>
    </source>
</reference>
<dbReference type="InterPro" id="IPR051680">
    <property type="entry name" value="ATP-dep_Glu-Cys_Ligase-2"/>
</dbReference>
<evidence type="ECO:0000313" key="3">
    <source>
        <dbReference type="Proteomes" id="UP000580910"/>
    </source>
</evidence>
<evidence type="ECO:0000259" key="1">
    <source>
        <dbReference type="Pfam" id="PF04168"/>
    </source>
</evidence>
<name>A0A7W3IYA4_9ACTN</name>
<dbReference type="EMBL" id="JACGXA010000001">
    <property type="protein sequence ID" value="MBA8802850.1"/>
    <property type="molecule type" value="Genomic_DNA"/>
</dbReference>
<dbReference type="RefSeq" id="WP_182537518.1">
    <property type="nucleotide sequence ID" value="NZ_JACGXA010000001.1"/>
</dbReference>
<feature type="domain" description="DUF403" evidence="1">
    <location>
        <begin position="1"/>
        <end position="297"/>
    </location>
</feature>
<dbReference type="Pfam" id="PF04168">
    <property type="entry name" value="Alpha-E"/>
    <property type="match status" value="1"/>
</dbReference>
<dbReference type="PANTHER" id="PTHR34595">
    <property type="entry name" value="BLR5612 PROTEIN"/>
    <property type="match status" value="1"/>
</dbReference>
<protein>
    <submittedName>
        <fullName evidence="2">Putative alpha-E superfamily protein</fullName>
    </submittedName>
</protein>
<dbReference type="Proteomes" id="UP000580910">
    <property type="component" value="Unassembled WGS sequence"/>
</dbReference>
<comment type="caution">
    <text evidence="2">The sequence shown here is derived from an EMBL/GenBank/DDBJ whole genome shotgun (WGS) entry which is preliminary data.</text>
</comment>
<dbReference type="InterPro" id="IPR007296">
    <property type="entry name" value="DUF403"/>
</dbReference>
<evidence type="ECO:0000313" key="2">
    <source>
        <dbReference type="EMBL" id="MBA8802850.1"/>
    </source>
</evidence>
<keyword evidence="3" id="KW-1185">Reference proteome</keyword>
<dbReference type="AlphaFoldDB" id="A0A7W3IYA4"/>
<accession>A0A7W3IYA4</accession>
<dbReference type="PANTHER" id="PTHR34595:SF7">
    <property type="entry name" value="SLL1039 PROTEIN"/>
    <property type="match status" value="1"/>
</dbReference>